<dbReference type="InterPro" id="IPR001736">
    <property type="entry name" value="PLipase_D/transphosphatidylase"/>
</dbReference>
<name>A0A1W9KP88_9BURK</name>
<feature type="domain" description="PLD phosphodiesterase" evidence="1">
    <location>
        <begin position="329"/>
        <end position="360"/>
    </location>
</feature>
<organism evidence="2 3">
    <name type="scientific">Rhodoferax ferrireducens</name>
    <dbReference type="NCBI Taxonomy" id="192843"/>
    <lineage>
        <taxon>Bacteria</taxon>
        <taxon>Pseudomonadati</taxon>
        <taxon>Pseudomonadota</taxon>
        <taxon>Betaproteobacteria</taxon>
        <taxon>Burkholderiales</taxon>
        <taxon>Comamonadaceae</taxon>
        <taxon>Rhodoferax</taxon>
    </lineage>
</organism>
<evidence type="ECO:0000313" key="2">
    <source>
        <dbReference type="EMBL" id="OQW85976.1"/>
    </source>
</evidence>
<gene>
    <name evidence="2" type="ORF">BWK72_19435</name>
</gene>
<dbReference type="GO" id="GO:0006793">
    <property type="term" value="P:phosphorus metabolic process"/>
    <property type="evidence" value="ECO:0007669"/>
    <property type="project" value="UniProtKB-ARBA"/>
</dbReference>
<protein>
    <recommendedName>
        <fullName evidence="1">PLD phosphodiesterase domain-containing protein</fullName>
    </recommendedName>
</protein>
<evidence type="ECO:0000313" key="3">
    <source>
        <dbReference type="Proteomes" id="UP000192505"/>
    </source>
</evidence>
<accession>A0A1W9KP88</accession>
<dbReference type="EMBL" id="MTEI01000026">
    <property type="protein sequence ID" value="OQW85976.1"/>
    <property type="molecule type" value="Genomic_DNA"/>
</dbReference>
<dbReference type="AlphaFoldDB" id="A0A1W9KP88"/>
<dbReference type="SUPFAM" id="SSF56024">
    <property type="entry name" value="Phospholipase D/nuclease"/>
    <property type="match status" value="1"/>
</dbReference>
<dbReference type="GO" id="GO:0003824">
    <property type="term" value="F:catalytic activity"/>
    <property type="evidence" value="ECO:0007669"/>
    <property type="project" value="InterPro"/>
</dbReference>
<dbReference type="Proteomes" id="UP000192505">
    <property type="component" value="Unassembled WGS sequence"/>
</dbReference>
<evidence type="ECO:0000259" key="1">
    <source>
        <dbReference type="PROSITE" id="PS50035"/>
    </source>
</evidence>
<reference evidence="2 3" key="1">
    <citation type="submission" date="2017-01" db="EMBL/GenBank/DDBJ databases">
        <title>Novel large sulfur bacteria in the metagenomes of groundwater-fed chemosynthetic microbial mats in the Lake Huron basin.</title>
        <authorList>
            <person name="Sharrar A.M."/>
            <person name="Flood B.E."/>
            <person name="Bailey J.V."/>
            <person name="Jones D.S."/>
            <person name="Biddanda B."/>
            <person name="Ruberg S.A."/>
            <person name="Marcus D.N."/>
            <person name="Dick G.J."/>
        </authorList>
    </citation>
    <scope>NUCLEOTIDE SEQUENCE [LARGE SCALE GENOMIC DNA]</scope>
    <source>
        <strain evidence="2">A7</strain>
    </source>
</reference>
<comment type="caution">
    <text evidence="2">The sequence shown here is derived from an EMBL/GenBank/DDBJ whole genome shotgun (WGS) entry which is preliminary data.</text>
</comment>
<proteinExistence type="predicted"/>
<dbReference type="PROSITE" id="PS50035">
    <property type="entry name" value="PLD"/>
    <property type="match status" value="1"/>
</dbReference>
<dbReference type="Gene3D" id="3.30.870.10">
    <property type="entry name" value="Endonuclease Chain A"/>
    <property type="match status" value="1"/>
</dbReference>
<sequence>MATLRGGRLMDEDTGRGAKDEFFNFSDLFSEVLTLLDDDPIEHFIVLTYEFDEQQLLNLAVLRSLEEDKEIGKSGLKLLSRIRPVVFFDARKTKPFGRLPQFLELHPCKTAGFSCHHSKAYFIVTRKTIRLAVGSFNLTFSGLFRNREVIESWCWRSADSPGTHLLFEWIDFLTRHYLTEAHESSASALSAALVTIKKRTSGWQNPAESTSHFLASGYGKEKGIDALVAQWDSWFPDQGPNRLFVVSPFFDEAPHGNNIAAKLIERFTSLSDIEIVTDESAFNNLSQIHFGPAAKRKGAMLRLIPESVTENERQRIERQAAGKTKDLVISRSLHAKILILSSPGGIGLAYIGSANFSVKAWLGVNREFGLVWRIENATTLRNGVLSALSVSQGNRFNELPPLPPDKPPKADEESEEYDSLFPDFVDYIVLEPFEGDDRLGFRIKGSDISRLVDYDVHWANLKLIFVDGRSQIFLLDEFRNVLLGGRTIEFKPRSDAKKSFWFPFQYSGELVAEREALMHLSSWDWLSFYLNPDYEGGEEDPESLPKFGGLPPVPPPTSPIEVDREANCVIAMQRYLSLFSCIESTFETRLTTVLKIEDVAAREKELKMQVLDPLAGLASLLVREPTKRPEDCLFKLGELRLLLSSLARKSPISLHDYFAQILARLETLMIQTQGKGLLTTNYFRFVSNTGTVP</sequence>